<sequence length="260" mass="30114">MDHPLKIVIVEDEPAAAGQLQFLLGQLETPVEIIHIIEGVEEGLAWFQQNTMPDLILSDIQLSDGVSFEIYEKITLETPIIFTTAFDEYAIRAFKLNSIDYLLKPIDQEALTTAIQKFKNQQLYHYSQLQSLLAQQAFMAKNYRQSFLVKFRDKLIPIKTDHFAFFYIDQGIVYGQLLDGKKYSLEFKLEDLEQQLDPAYFVRANRQFILSRESVVTIESYPHSRVNIQTQPKAPSDIVISKEKVTWFKKWLANQVTIKA</sequence>
<dbReference type="Gene3D" id="2.40.50.1020">
    <property type="entry name" value="LytTr DNA-binding domain"/>
    <property type="match status" value="1"/>
</dbReference>
<evidence type="ECO:0000256" key="2">
    <source>
        <dbReference type="PROSITE-ProRule" id="PRU00169"/>
    </source>
</evidence>
<organism evidence="4 5">
    <name type="scientific">Flectobacillus roseus</name>
    <dbReference type="NCBI Taxonomy" id="502259"/>
    <lineage>
        <taxon>Bacteria</taxon>
        <taxon>Pseudomonadati</taxon>
        <taxon>Bacteroidota</taxon>
        <taxon>Cytophagia</taxon>
        <taxon>Cytophagales</taxon>
        <taxon>Flectobacillaceae</taxon>
        <taxon>Flectobacillus</taxon>
    </lineage>
</organism>
<dbReference type="RefSeq" id="WP_283345022.1">
    <property type="nucleotide sequence ID" value="NZ_JASHIF010000010.1"/>
</dbReference>
<keyword evidence="5" id="KW-1185">Reference proteome</keyword>
<dbReference type="SMART" id="SM00448">
    <property type="entry name" value="REC"/>
    <property type="match status" value="1"/>
</dbReference>
<dbReference type="GO" id="GO:0003677">
    <property type="term" value="F:DNA binding"/>
    <property type="evidence" value="ECO:0007669"/>
    <property type="project" value="UniProtKB-KW"/>
</dbReference>
<dbReference type="Pfam" id="PF04397">
    <property type="entry name" value="LytTR"/>
    <property type="match status" value="1"/>
</dbReference>
<dbReference type="PROSITE" id="PS50110">
    <property type="entry name" value="RESPONSE_REGULATORY"/>
    <property type="match status" value="1"/>
</dbReference>
<keyword evidence="2" id="KW-0597">Phosphoprotein</keyword>
<protein>
    <submittedName>
        <fullName evidence="4">LytTR family DNA-binding domain-containing protein</fullName>
    </submittedName>
</protein>
<dbReference type="InterPro" id="IPR001789">
    <property type="entry name" value="Sig_transdc_resp-reg_receiver"/>
</dbReference>
<proteinExistence type="predicted"/>
<name>A0ABT6YAX0_9BACT</name>
<dbReference type="SMART" id="SM00850">
    <property type="entry name" value="LytTR"/>
    <property type="match status" value="1"/>
</dbReference>
<feature type="modified residue" description="4-aspartylphosphate" evidence="2">
    <location>
        <position position="59"/>
    </location>
</feature>
<dbReference type="Gene3D" id="3.40.50.2300">
    <property type="match status" value="1"/>
</dbReference>
<accession>A0ABT6YAX0</accession>
<evidence type="ECO:0000313" key="4">
    <source>
        <dbReference type="EMBL" id="MDI9860248.1"/>
    </source>
</evidence>
<dbReference type="InterPro" id="IPR011006">
    <property type="entry name" value="CheY-like_superfamily"/>
</dbReference>
<keyword evidence="1 4" id="KW-0238">DNA-binding</keyword>
<evidence type="ECO:0000313" key="5">
    <source>
        <dbReference type="Proteomes" id="UP001236507"/>
    </source>
</evidence>
<dbReference type="PANTHER" id="PTHR48111">
    <property type="entry name" value="REGULATOR OF RPOS"/>
    <property type="match status" value="1"/>
</dbReference>
<dbReference type="SUPFAM" id="SSF52172">
    <property type="entry name" value="CheY-like"/>
    <property type="match status" value="1"/>
</dbReference>
<dbReference type="Pfam" id="PF00072">
    <property type="entry name" value="Response_reg"/>
    <property type="match status" value="1"/>
</dbReference>
<comment type="caution">
    <text evidence="4">The sequence shown here is derived from an EMBL/GenBank/DDBJ whole genome shotgun (WGS) entry which is preliminary data.</text>
</comment>
<dbReference type="InterPro" id="IPR007492">
    <property type="entry name" value="LytTR_DNA-bd_dom"/>
</dbReference>
<dbReference type="Proteomes" id="UP001236507">
    <property type="component" value="Unassembled WGS sequence"/>
</dbReference>
<reference evidence="4 5" key="1">
    <citation type="submission" date="2023-05" db="EMBL/GenBank/DDBJ databases">
        <title>Novel species of genus Flectobacillus isolated from stream in China.</title>
        <authorList>
            <person name="Lu H."/>
        </authorList>
    </citation>
    <scope>NUCLEOTIDE SEQUENCE [LARGE SCALE GENOMIC DNA]</scope>
    <source>
        <strain evidence="4 5">KCTC 42575</strain>
    </source>
</reference>
<evidence type="ECO:0000256" key="1">
    <source>
        <dbReference type="ARBA" id="ARBA00023125"/>
    </source>
</evidence>
<dbReference type="InterPro" id="IPR039420">
    <property type="entry name" value="WalR-like"/>
</dbReference>
<dbReference type="EMBL" id="JASHIF010000010">
    <property type="protein sequence ID" value="MDI9860248.1"/>
    <property type="molecule type" value="Genomic_DNA"/>
</dbReference>
<gene>
    <name evidence="4" type="ORF">QM524_13600</name>
</gene>
<dbReference type="PANTHER" id="PTHR48111:SF69">
    <property type="entry name" value="RESPONSE REGULATOR RECEIVER"/>
    <property type="match status" value="1"/>
</dbReference>
<feature type="domain" description="Response regulatory" evidence="3">
    <location>
        <begin position="6"/>
        <end position="119"/>
    </location>
</feature>
<evidence type="ECO:0000259" key="3">
    <source>
        <dbReference type="PROSITE" id="PS50110"/>
    </source>
</evidence>